<accession>A0A8H4QUR8</accession>
<evidence type="ECO:0000256" key="4">
    <source>
        <dbReference type="ARBA" id="ARBA00022771"/>
    </source>
</evidence>
<dbReference type="Proteomes" id="UP000521872">
    <property type="component" value="Unassembled WGS sequence"/>
</dbReference>
<keyword evidence="6" id="KW-0539">Nucleus</keyword>
<feature type="region of interest" description="Disordered" evidence="8">
    <location>
        <begin position="476"/>
        <end position="498"/>
    </location>
</feature>
<evidence type="ECO:0000259" key="10">
    <source>
        <dbReference type="PROSITE" id="PS50157"/>
    </source>
</evidence>
<evidence type="ECO:0000256" key="5">
    <source>
        <dbReference type="ARBA" id="ARBA00022833"/>
    </source>
</evidence>
<dbReference type="InterPro" id="IPR013083">
    <property type="entry name" value="Znf_RING/FYVE/PHD"/>
</dbReference>
<feature type="domain" description="C2H2-type" evidence="10">
    <location>
        <begin position="31"/>
        <end position="54"/>
    </location>
</feature>
<dbReference type="Gene3D" id="3.30.40.10">
    <property type="entry name" value="Zinc/RING finger domain, C3HC4 (zinc finger)"/>
    <property type="match status" value="1"/>
</dbReference>
<keyword evidence="12" id="KW-1185">Reference proteome</keyword>
<dbReference type="SUPFAM" id="SSF57850">
    <property type="entry name" value="RING/U-box"/>
    <property type="match status" value="1"/>
</dbReference>
<keyword evidence="3" id="KW-0677">Repeat</keyword>
<keyword evidence="5" id="KW-0862">Zinc</keyword>
<comment type="subcellular location">
    <subcellularLocation>
        <location evidence="1">Nucleus</location>
    </subcellularLocation>
</comment>
<evidence type="ECO:0000256" key="6">
    <source>
        <dbReference type="ARBA" id="ARBA00023242"/>
    </source>
</evidence>
<dbReference type="PROSITE" id="PS00518">
    <property type="entry name" value="ZF_RING_1"/>
    <property type="match status" value="1"/>
</dbReference>
<evidence type="ECO:0000256" key="7">
    <source>
        <dbReference type="PROSITE-ProRule" id="PRU00042"/>
    </source>
</evidence>
<dbReference type="EMBL" id="JAACJL010000031">
    <property type="protein sequence ID" value="KAF4616732.1"/>
    <property type="molecule type" value="Genomic_DNA"/>
</dbReference>
<dbReference type="Gene3D" id="3.30.160.60">
    <property type="entry name" value="Classic Zinc Finger"/>
    <property type="match status" value="2"/>
</dbReference>
<sequence length="655" mass="69997">MPIICQHCNNRPFVNREAQIQHLNSSSVPHPSCDRCNRRFTSEAALDAHVRDAHRPTFSCTACERTFDTPDALAGHFRGSRAHPNCARCGEGFENQAKCTEHLQVAHPKAKCLHCSVVVYEEDLGRHSLDSRDHPKCTECQIGFKDGDALAKHKEEVHPSQVSSTAEETLVEEKPAIELPAQLQSTGFTPLSPQSRAQHGLFGRTLTGGTASPDLRLRVGFASPLVEVKPVFSPICLPHAGEKAERSIWSVKEEEVRNFQAMAARSNAASLSGSAGSSASSLPQRFQRQATPPARPPPRLQSSSSRVNTAVIPYNPQHNLPFNPKPRPSLSALRTSRQGGSTDVRGSQAEGSTSGQLTREAVPNPARTFAEVAWRSGPSVSSPARASSSTTSGTASTAARSQGGYASSSSSTLASDPSPVYGSNSHIPSIEVWVPSSASTTSTKLASTASTPSMKDGLTVYDSCEWLDSPSVASPVGFGLPQAPPSASSSTDDDDSDMGLTIYGGLTFEQNAAILIAEESVLANSPGERLSPNLLHVREEDDAAKLGSAPSPISAHGPVRRNSWTSLQAVMPSIISPPSAMERTTSTSSTATQLHERPLHCRLCDKDKCRDITATFCGHIFCNPCITKYVMANGCCPVCYTPTLLYCLFRLDLAA</sequence>
<dbReference type="InterPro" id="IPR001841">
    <property type="entry name" value="Znf_RING"/>
</dbReference>
<comment type="caution">
    <text evidence="11">The sequence shown here is derived from an EMBL/GenBank/DDBJ whole genome shotgun (WGS) entry which is preliminary data.</text>
</comment>
<dbReference type="Pfam" id="PF12874">
    <property type="entry name" value="zf-met"/>
    <property type="match status" value="1"/>
</dbReference>
<dbReference type="PROSITE" id="PS00028">
    <property type="entry name" value="ZINC_FINGER_C2H2_1"/>
    <property type="match status" value="3"/>
</dbReference>
<evidence type="ECO:0000313" key="11">
    <source>
        <dbReference type="EMBL" id="KAF4616732.1"/>
    </source>
</evidence>
<feature type="domain" description="C2H2-type" evidence="10">
    <location>
        <begin position="58"/>
        <end position="83"/>
    </location>
</feature>
<feature type="compositionally biased region" description="Low complexity" evidence="8">
    <location>
        <begin position="270"/>
        <end position="292"/>
    </location>
</feature>
<keyword evidence="2" id="KW-0479">Metal-binding</keyword>
<evidence type="ECO:0000256" key="8">
    <source>
        <dbReference type="SAM" id="MobiDB-lite"/>
    </source>
</evidence>
<dbReference type="SMART" id="SM00355">
    <property type="entry name" value="ZnF_C2H2"/>
    <property type="match status" value="4"/>
</dbReference>
<dbReference type="InterPro" id="IPR017907">
    <property type="entry name" value="Znf_RING_CS"/>
</dbReference>
<dbReference type="InterPro" id="IPR050888">
    <property type="entry name" value="ZnF_C2H2-type_TF"/>
</dbReference>
<protein>
    <recommendedName>
        <fullName evidence="13">RING-type domain-containing protein</fullName>
    </recommendedName>
</protein>
<organism evidence="11 12">
    <name type="scientific">Agrocybe pediades</name>
    <dbReference type="NCBI Taxonomy" id="84607"/>
    <lineage>
        <taxon>Eukaryota</taxon>
        <taxon>Fungi</taxon>
        <taxon>Dikarya</taxon>
        <taxon>Basidiomycota</taxon>
        <taxon>Agaricomycotina</taxon>
        <taxon>Agaricomycetes</taxon>
        <taxon>Agaricomycetidae</taxon>
        <taxon>Agaricales</taxon>
        <taxon>Agaricineae</taxon>
        <taxon>Strophariaceae</taxon>
        <taxon>Agrocybe</taxon>
    </lineage>
</organism>
<dbReference type="AlphaFoldDB" id="A0A8H4QUR8"/>
<dbReference type="InterPro" id="IPR013087">
    <property type="entry name" value="Znf_C2H2_type"/>
</dbReference>
<evidence type="ECO:0000256" key="3">
    <source>
        <dbReference type="ARBA" id="ARBA00022737"/>
    </source>
</evidence>
<evidence type="ECO:0000259" key="9">
    <source>
        <dbReference type="PROSITE" id="PS50089"/>
    </source>
</evidence>
<evidence type="ECO:0000256" key="1">
    <source>
        <dbReference type="ARBA" id="ARBA00004123"/>
    </source>
</evidence>
<feature type="domain" description="RING-type" evidence="9">
    <location>
        <begin position="601"/>
        <end position="639"/>
    </location>
</feature>
<name>A0A8H4QUR8_9AGAR</name>
<dbReference type="GO" id="GO:0008270">
    <property type="term" value="F:zinc ion binding"/>
    <property type="evidence" value="ECO:0007669"/>
    <property type="project" value="UniProtKB-KW"/>
</dbReference>
<dbReference type="PANTHER" id="PTHR24406">
    <property type="entry name" value="TRANSCRIPTIONAL REPRESSOR CTCFL-RELATED"/>
    <property type="match status" value="1"/>
</dbReference>
<feature type="compositionally biased region" description="Low complexity" evidence="8">
    <location>
        <begin position="376"/>
        <end position="418"/>
    </location>
</feature>
<evidence type="ECO:0000256" key="2">
    <source>
        <dbReference type="ARBA" id="ARBA00022723"/>
    </source>
</evidence>
<gene>
    <name evidence="11" type="ORF">D9613_008667</name>
</gene>
<evidence type="ECO:0000313" key="12">
    <source>
        <dbReference type="Proteomes" id="UP000521872"/>
    </source>
</evidence>
<feature type="region of interest" description="Disordered" evidence="8">
    <location>
        <begin position="270"/>
        <end position="422"/>
    </location>
</feature>
<feature type="compositionally biased region" description="Polar residues" evidence="8">
    <location>
        <begin position="332"/>
        <end position="357"/>
    </location>
</feature>
<dbReference type="GO" id="GO:0005634">
    <property type="term" value="C:nucleus"/>
    <property type="evidence" value="ECO:0007669"/>
    <property type="project" value="UniProtKB-SubCell"/>
</dbReference>
<evidence type="ECO:0008006" key="13">
    <source>
        <dbReference type="Google" id="ProtNLM"/>
    </source>
</evidence>
<reference evidence="11 12" key="1">
    <citation type="submission" date="2019-12" db="EMBL/GenBank/DDBJ databases">
        <authorList>
            <person name="Floudas D."/>
            <person name="Bentzer J."/>
            <person name="Ahren D."/>
            <person name="Johansson T."/>
            <person name="Persson P."/>
            <person name="Tunlid A."/>
        </authorList>
    </citation>
    <scope>NUCLEOTIDE SEQUENCE [LARGE SCALE GENOMIC DNA]</scope>
    <source>
        <strain evidence="11 12">CBS 102.39</strain>
    </source>
</reference>
<dbReference type="PROSITE" id="PS50089">
    <property type="entry name" value="ZF_RING_2"/>
    <property type="match status" value="1"/>
</dbReference>
<dbReference type="PROSITE" id="PS50157">
    <property type="entry name" value="ZINC_FINGER_C2H2_2"/>
    <property type="match status" value="3"/>
</dbReference>
<feature type="domain" description="C2H2-type" evidence="10">
    <location>
        <begin position="135"/>
        <end position="163"/>
    </location>
</feature>
<keyword evidence="4 7" id="KW-0863">Zinc-finger</keyword>
<proteinExistence type="predicted"/>